<comment type="caution">
    <text evidence="1">The sequence shown here is derived from an EMBL/GenBank/DDBJ whole genome shotgun (WGS) entry which is preliminary data.</text>
</comment>
<dbReference type="SUPFAM" id="SSF46785">
    <property type="entry name" value="Winged helix' DNA-binding domain"/>
    <property type="match status" value="1"/>
</dbReference>
<organism evidence="1 2">
    <name type="scientific">Candidatus Fischerbacteria bacterium RBG_13_37_8</name>
    <dbReference type="NCBI Taxonomy" id="1817863"/>
    <lineage>
        <taxon>Bacteria</taxon>
        <taxon>Candidatus Fischeribacteriota</taxon>
    </lineage>
</organism>
<evidence type="ECO:0008006" key="3">
    <source>
        <dbReference type="Google" id="ProtNLM"/>
    </source>
</evidence>
<proteinExistence type="predicted"/>
<sequence>MACINADGTLSGAGRFILSSIDKPITDLELSQKIGLPLFRIRMSIREFLDAGYISQDGDKYIITERGKAKI</sequence>
<reference evidence="1 2" key="1">
    <citation type="journal article" date="2016" name="Nat. Commun.">
        <title>Thousands of microbial genomes shed light on interconnected biogeochemical processes in an aquifer system.</title>
        <authorList>
            <person name="Anantharaman K."/>
            <person name="Brown C.T."/>
            <person name="Hug L.A."/>
            <person name="Sharon I."/>
            <person name="Castelle C.J."/>
            <person name="Probst A.J."/>
            <person name="Thomas B.C."/>
            <person name="Singh A."/>
            <person name="Wilkins M.J."/>
            <person name="Karaoz U."/>
            <person name="Brodie E.L."/>
            <person name="Williams K.H."/>
            <person name="Hubbard S.S."/>
            <person name="Banfield J.F."/>
        </authorList>
    </citation>
    <scope>NUCLEOTIDE SEQUENCE [LARGE SCALE GENOMIC DNA]</scope>
</reference>
<dbReference type="AlphaFoldDB" id="A0A1F5VX47"/>
<gene>
    <name evidence="1" type="ORF">A2Y62_05975</name>
</gene>
<evidence type="ECO:0000313" key="1">
    <source>
        <dbReference type="EMBL" id="OGF67651.1"/>
    </source>
</evidence>
<protein>
    <recommendedName>
        <fullName evidence="3">ArnR1-like winged helix-turn-helix domain-containing protein</fullName>
    </recommendedName>
</protein>
<accession>A0A1F5VX47</accession>
<dbReference type="EMBL" id="MFGW01000043">
    <property type="protein sequence ID" value="OGF67651.1"/>
    <property type="molecule type" value="Genomic_DNA"/>
</dbReference>
<evidence type="ECO:0000313" key="2">
    <source>
        <dbReference type="Proteomes" id="UP000178943"/>
    </source>
</evidence>
<dbReference type="STRING" id="1817863.A2Y62_05975"/>
<name>A0A1F5VX47_9BACT</name>
<dbReference type="Proteomes" id="UP000178943">
    <property type="component" value="Unassembled WGS sequence"/>
</dbReference>
<dbReference type="InterPro" id="IPR036390">
    <property type="entry name" value="WH_DNA-bd_sf"/>
</dbReference>